<gene>
    <name evidence="1" type="ORF">MIZ03_4776</name>
</gene>
<evidence type="ECO:0000313" key="1">
    <source>
        <dbReference type="EMBL" id="BCO29852.1"/>
    </source>
</evidence>
<dbReference type="InterPro" id="IPR029033">
    <property type="entry name" value="His_PPase_superfam"/>
</dbReference>
<dbReference type="CDD" id="cd07040">
    <property type="entry name" value="HP"/>
    <property type="match status" value="1"/>
</dbReference>
<reference evidence="1 2" key="1">
    <citation type="journal article" date="2021" name="Microbiol. Spectr.">
        <title>A Single Bacterium Capable of Oxidation and Reduction of Iron at Circumneutral pH.</title>
        <authorList>
            <person name="Kato S."/>
            <person name="Ohkuma M."/>
        </authorList>
    </citation>
    <scope>NUCLEOTIDE SEQUENCE [LARGE SCALE GENOMIC DNA]</scope>
    <source>
        <strain evidence="1 2">MIZ03</strain>
    </source>
</reference>
<dbReference type="Proteomes" id="UP000824366">
    <property type="component" value="Chromosome"/>
</dbReference>
<dbReference type="EMBL" id="AP024238">
    <property type="protein sequence ID" value="BCO29852.1"/>
    <property type="molecule type" value="Genomic_DNA"/>
</dbReference>
<proteinExistence type="predicted"/>
<dbReference type="RefSeq" id="WP_223906235.1">
    <property type="nucleotide sequence ID" value="NZ_AP024238.1"/>
</dbReference>
<evidence type="ECO:0008006" key="3">
    <source>
        <dbReference type="Google" id="ProtNLM"/>
    </source>
</evidence>
<keyword evidence="2" id="KW-1185">Reference proteome</keyword>
<name>A0ABM7MTX3_9BURK</name>
<evidence type="ECO:0000313" key="2">
    <source>
        <dbReference type="Proteomes" id="UP000824366"/>
    </source>
</evidence>
<organism evidence="1 2">
    <name type="scientific">Rhodoferax lithotrophicus</name>
    <dbReference type="NCBI Taxonomy" id="2798804"/>
    <lineage>
        <taxon>Bacteria</taxon>
        <taxon>Pseudomonadati</taxon>
        <taxon>Pseudomonadota</taxon>
        <taxon>Betaproteobacteria</taxon>
        <taxon>Burkholderiales</taxon>
        <taxon>Comamonadaceae</taxon>
        <taxon>Rhodoferax</taxon>
    </lineage>
</organism>
<dbReference type="Pfam" id="PF00300">
    <property type="entry name" value="His_Phos_1"/>
    <property type="match status" value="1"/>
</dbReference>
<dbReference type="Gene3D" id="3.40.50.1240">
    <property type="entry name" value="Phosphoglycerate mutase-like"/>
    <property type="match status" value="1"/>
</dbReference>
<protein>
    <recommendedName>
        <fullName evidence="3">Phosphoglycerate mutase</fullName>
    </recommendedName>
</protein>
<accession>A0ABM7MTX3</accession>
<dbReference type="SUPFAM" id="SSF53254">
    <property type="entry name" value="Phosphoglycerate mutase-like"/>
    <property type="match status" value="1"/>
</dbReference>
<dbReference type="InterPro" id="IPR013078">
    <property type="entry name" value="His_Pase_superF_clade-1"/>
</dbReference>
<sequence length="226" mass="25050">MTCSIEKNALCRTIRQLQTVPKTEPVAMLVRHSIRDGIPDGTTGIDVPLNELGIYWCHELRKAMHGRIKSVHSSPVRRCMQTAEILTQSATNECLVSVDRHLGAPGVYVLDEQMSWGNWLKLGNDGVIQHLISGEGALPGMADPSEAAHRLIKHMLASIASQPGMHVFVSHDSIVAPTVARVIGQKMTQNQWPEFLDAALIWRNENFIMVAYRDTVSQTLIDLPGR</sequence>